<evidence type="ECO:0000313" key="4">
    <source>
        <dbReference type="Proteomes" id="UP000887159"/>
    </source>
</evidence>
<evidence type="ECO:0000259" key="2">
    <source>
        <dbReference type="Pfam" id="PF04218"/>
    </source>
</evidence>
<reference evidence="3" key="1">
    <citation type="submission" date="2020-08" db="EMBL/GenBank/DDBJ databases">
        <title>Multicomponent nature underlies the extraordinary mechanical properties of spider dragline silk.</title>
        <authorList>
            <person name="Kono N."/>
            <person name="Nakamura H."/>
            <person name="Mori M."/>
            <person name="Yoshida Y."/>
            <person name="Ohtoshi R."/>
            <person name="Malay A.D."/>
            <person name="Moran D.A.P."/>
            <person name="Tomita M."/>
            <person name="Numata K."/>
            <person name="Arakawa K."/>
        </authorList>
    </citation>
    <scope>NUCLEOTIDE SEQUENCE</scope>
</reference>
<feature type="region of interest" description="Disordered" evidence="1">
    <location>
        <begin position="65"/>
        <end position="86"/>
    </location>
</feature>
<dbReference type="AlphaFoldDB" id="A0A8X6R6V7"/>
<accession>A0A8X6R6V7</accession>
<dbReference type="GO" id="GO:0003677">
    <property type="term" value="F:DNA binding"/>
    <property type="evidence" value="ECO:0007669"/>
    <property type="project" value="InterPro"/>
</dbReference>
<protein>
    <recommendedName>
        <fullName evidence="2">HTH psq-type domain-containing protein</fullName>
    </recommendedName>
</protein>
<sequence>MQVIRRLDTGERQSQIGAALTLATSTIRIILKNKEKNTEKEVDLREDGEGSGEFLGGNLVVRASNSRPEGLRSMPDATKYHQSTHESHGKIVDMEIGGVTVYRPFGKFCRANSYCPLYGAQGLGQRQVYF</sequence>
<evidence type="ECO:0000256" key="1">
    <source>
        <dbReference type="SAM" id="MobiDB-lite"/>
    </source>
</evidence>
<dbReference type="Gene3D" id="1.10.10.60">
    <property type="entry name" value="Homeodomain-like"/>
    <property type="match status" value="1"/>
</dbReference>
<dbReference type="Pfam" id="PF04218">
    <property type="entry name" value="CENP-B_N"/>
    <property type="match status" value="1"/>
</dbReference>
<name>A0A8X6R6V7_TRICX</name>
<gene>
    <name evidence="3" type="ORF">TNCV_2124791</name>
</gene>
<keyword evidence="4" id="KW-1185">Reference proteome</keyword>
<organism evidence="3 4">
    <name type="scientific">Trichonephila clavipes</name>
    <name type="common">Golden silk orbweaver</name>
    <name type="synonym">Nephila clavipes</name>
    <dbReference type="NCBI Taxonomy" id="2585209"/>
    <lineage>
        <taxon>Eukaryota</taxon>
        <taxon>Metazoa</taxon>
        <taxon>Ecdysozoa</taxon>
        <taxon>Arthropoda</taxon>
        <taxon>Chelicerata</taxon>
        <taxon>Arachnida</taxon>
        <taxon>Araneae</taxon>
        <taxon>Araneomorphae</taxon>
        <taxon>Entelegynae</taxon>
        <taxon>Araneoidea</taxon>
        <taxon>Nephilidae</taxon>
        <taxon>Trichonephila</taxon>
    </lineage>
</organism>
<dbReference type="EMBL" id="BMAU01021016">
    <property type="protein sequence ID" value="GFX86932.1"/>
    <property type="molecule type" value="Genomic_DNA"/>
</dbReference>
<evidence type="ECO:0000313" key="3">
    <source>
        <dbReference type="EMBL" id="GFX86932.1"/>
    </source>
</evidence>
<dbReference type="Proteomes" id="UP000887159">
    <property type="component" value="Unassembled WGS sequence"/>
</dbReference>
<dbReference type="InterPro" id="IPR007889">
    <property type="entry name" value="HTH_Psq"/>
</dbReference>
<comment type="caution">
    <text evidence="3">The sequence shown here is derived from an EMBL/GenBank/DDBJ whole genome shotgun (WGS) entry which is preliminary data.</text>
</comment>
<feature type="domain" description="HTH psq-type" evidence="2">
    <location>
        <begin position="2"/>
        <end position="36"/>
    </location>
</feature>
<proteinExistence type="predicted"/>